<sequence>MADRWGLDLGALNITVHLLFGARDQVHSPDHGAVLASRIPGADRQVLPEAGGALLWTHPDVVFDAAGI</sequence>
<dbReference type="AlphaFoldDB" id="A0A4Y4DIN5"/>
<evidence type="ECO:0000313" key="2">
    <source>
        <dbReference type="Proteomes" id="UP000316612"/>
    </source>
</evidence>
<protein>
    <submittedName>
        <fullName evidence="1">Uncharacterized protein</fullName>
    </submittedName>
</protein>
<evidence type="ECO:0000313" key="1">
    <source>
        <dbReference type="EMBL" id="GED04816.1"/>
    </source>
</evidence>
<organism evidence="1 2">
    <name type="scientific">Glutamicibacter uratoxydans</name>
    <name type="common">Arthrobacter uratoxydans</name>
    <dbReference type="NCBI Taxonomy" id="43667"/>
    <lineage>
        <taxon>Bacteria</taxon>
        <taxon>Bacillati</taxon>
        <taxon>Actinomycetota</taxon>
        <taxon>Actinomycetes</taxon>
        <taxon>Micrococcales</taxon>
        <taxon>Micrococcaceae</taxon>
        <taxon>Glutamicibacter</taxon>
    </lineage>
</organism>
<proteinExistence type="predicted"/>
<dbReference type="RefSeq" id="WP_141361304.1">
    <property type="nucleotide sequence ID" value="NZ_BAAAJL010000007.1"/>
</dbReference>
<reference evidence="1 2" key="1">
    <citation type="submission" date="2019-06" db="EMBL/GenBank/DDBJ databases">
        <title>Whole genome shotgun sequence of Glutamicibacter uratoxydans NBRC 15515.</title>
        <authorList>
            <person name="Hosoyama A."/>
            <person name="Uohara A."/>
            <person name="Ohji S."/>
            <person name="Ichikawa N."/>
        </authorList>
    </citation>
    <scope>NUCLEOTIDE SEQUENCE [LARGE SCALE GENOMIC DNA]</scope>
    <source>
        <strain evidence="1 2">NBRC 15515</strain>
    </source>
</reference>
<comment type="caution">
    <text evidence="1">The sequence shown here is derived from an EMBL/GenBank/DDBJ whole genome shotgun (WGS) entry which is preliminary data.</text>
</comment>
<name>A0A4Y4DIN5_GLUUR</name>
<gene>
    <name evidence="1" type="ORF">AUR04nite_03480</name>
</gene>
<dbReference type="EMBL" id="BJNY01000001">
    <property type="protein sequence ID" value="GED04816.1"/>
    <property type="molecule type" value="Genomic_DNA"/>
</dbReference>
<dbReference type="InterPro" id="IPR029058">
    <property type="entry name" value="AB_hydrolase_fold"/>
</dbReference>
<dbReference type="Proteomes" id="UP000316612">
    <property type="component" value="Unassembled WGS sequence"/>
</dbReference>
<keyword evidence="2" id="KW-1185">Reference proteome</keyword>
<dbReference type="SUPFAM" id="SSF53474">
    <property type="entry name" value="alpha/beta-Hydrolases"/>
    <property type="match status" value="1"/>
</dbReference>
<dbReference type="Gene3D" id="3.40.50.1820">
    <property type="entry name" value="alpha/beta hydrolase"/>
    <property type="match status" value="1"/>
</dbReference>
<dbReference type="OrthoDB" id="9800988at2"/>
<accession>A0A4Y4DIN5</accession>